<sequence length="189" mass="20937">MEQEVETPSLRYSSLLGIVHARMAKFWGARVSSEMHDRFGMSVPDWPPFPDSADALCYLKKHYKIIILSNVDRTSFAASNRKLGVNFDAVYTAEDIGSYKPDPRNFTYLLDHLRDDFGIAPSQVLHTAQSLHHDHVPAAKAGLARAWIDRRSGRPGGGATPVPSNIPTVDFVFKSLAEFVDTHRSAVGA</sequence>
<dbReference type="AlphaFoldDB" id="B9JBW9"/>
<dbReference type="InterPro" id="IPR036412">
    <property type="entry name" value="HAD-like_sf"/>
</dbReference>
<dbReference type="KEGG" id="ara:Arad_4272"/>
<dbReference type="Gene3D" id="3.40.50.1000">
    <property type="entry name" value="HAD superfamily/HAD-like"/>
    <property type="match status" value="1"/>
</dbReference>
<organism evidence="2 3">
    <name type="scientific">Rhizobium rhizogenes (strain K84 / ATCC BAA-868)</name>
    <name type="common">Agrobacterium radiobacter</name>
    <dbReference type="NCBI Taxonomy" id="311403"/>
    <lineage>
        <taxon>Bacteria</taxon>
        <taxon>Pseudomonadati</taxon>
        <taxon>Pseudomonadota</taxon>
        <taxon>Alphaproteobacteria</taxon>
        <taxon>Hyphomicrobiales</taxon>
        <taxon>Rhizobiaceae</taxon>
        <taxon>Rhizobium/Agrobacterium group</taxon>
        <taxon>Rhizobium</taxon>
    </lineage>
</organism>
<dbReference type="InterPro" id="IPR051540">
    <property type="entry name" value="S-2-haloacid_dehalogenase"/>
</dbReference>
<dbReference type="GO" id="GO:0016787">
    <property type="term" value="F:hydrolase activity"/>
    <property type="evidence" value="ECO:0007669"/>
    <property type="project" value="UniProtKB-KW"/>
</dbReference>
<protein>
    <submittedName>
        <fullName evidence="2">Haloacid dehalogenase, type II</fullName>
    </submittedName>
</protein>
<dbReference type="InterPro" id="IPR023214">
    <property type="entry name" value="HAD_sf"/>
</dbReference>
<keyword evidence="1" id="KW-0378">Hydrolase</keyword>
<gene>
    <name evidence="2" type="primary">dehII</name>
    <name evidence="2" type="ordered locus">Arad_4272</name>
</gene>
<dbReference type="PANTHER" id="PTHR43316:SF9">
    <property type="entry name" value="ACID DEHALOGENASE, PUTATIVE (AFU_ORTHOLOGUE AFUA_6G14460)-RELATED"/>
    <property type="match status" value="1"/>
</dbReference>
<dbReference type="PANTHER" id="PTHR43316">
    <property type="entry name" value="HYDROLASE, HALOACID DELAHOGENASE-RELATED"/>
    <property type="match status" value="1"/>
</dbReference>
<proteinExistence type="predicted"/>
<dbReference type="Pfam" id="PF00702">
    <property type="entry name" value="Hydrolase"/>
    <property type="match status" value="1"/>
</dbReference>
<evidence type="ECO:0000313" key="2">
    <source>
        <dbReference type="EMBL" id="ACM28015.1"/>
    </source>
</evidence>
<dbReference type="Proteomes" id="UP000001600">
    <property type="component" value="Chromosome 1"/>
</dbReference>
<name>B9JBW9_RHIR8</name>
<evidence type="ECO:0000313" key="3">
    <source>
        <dbReference type="Proteomes" id="UP000001600"/>
    </source>
</evidence>
<dbReference type="SUPFAM" id="SSF56784">
    <property type="entry name" value="HAD-like"/>
    <property type="match status" value="1"/>
</dbReference>
<dbReference type="EMBL" id="CP000628">
    <property type="protein sequence ID" value="ACM28015.1"/>
    <property type="molecule type" value="Genomic_DNA"/>
</dbReference>
<reference evidence="2 3" key="1">
    <citation type="journal article" date="2009" name="J. Bacteriol.">
        <title>Genome sequences of three Agrobacterium biovars help elucidate the evolution of multichromosome genomes in bacteria.</title>
        <authorList>
            <person name="Slater S.C."/>
            <person name="Goldman B.S."/>
            <person name="Goodner B."/>
            <person name="Setubal J.C."/>
            <person name="Farrand S.K."/>
            <person name="Nester E.W."/>
            <person name="Burr T.J."/>
            <person name="Banta L."/>
            <person name="Dickerman A.W."/>
            <person name="Paulsen I."/>
            <person name="Otten L."/>
            <person name="Suen G."/>
            <person name="Welch R."/>
            <person name="Almeida N.F."/>
            <person name="Arnold F."/>
            <person name="Burton O.T."/>
            <person name="Du Z."/>
            <person name="Ewing A."/>
            <person name="Godsy E."/>
            <person name="Heisel S."/>
            <person name="Houmiel K.L."/>
            <person name="Jhaveri J."/>
            <person name="Lu J."/>
            <person name="Miller N.M."/>
            <person name="Norton S."/>
            <person name="Chen Q."/>
            <person name="Phoolcharoen W."/>
            <person name="Ohlin V."/>
            <person name="Ondrusek D."/>
            <person name="Pride N."/>
            <person name="Stricklin S.L."/>
            <person name="Sun J."/>
            <person name="Wheeler C."/>
            <person name="Wilson L."/>
            <person name="Zhu H."/>
            <person name="Wood D.W."/>
        </authorList>
    </citation>
    <scope>NUCLEOTIDE SEQUENCE [LARGE SCALE GENOMIC DNA]</scope>
    <source>
        <strain evidence="3">K84 / ATCC BAA-868</strain>
    </source>
</reference>
<evidence type="ECO:0000256" key="1">
    <source>
        <dbReference type="ARBA" id="ARBA00022801"/>
    </source>
</evidence>
<dbReference type="STRING" id="311403.Arad_4272"/>
<accession>B9JBW9</accession>
<dbReference type="eggNOG" id="COG1011">
    <property type="taxonomic scope" value="Bacteria"/>
</dbReference>
<dbReference type="HOGENOM" id="CLU_045011_3_2_5"/>